<dbReference type="PROSITE" id="PS51471">
    <property type="entry name" value="FE2OG_OXY"/>
    <property type="match status" value="1"/>
</dbReference>
<organism evidence="8 9">
    <name type="scientific">Helianthus annuus</name>
    <name type="common">Common sunflower</name>
    <dbReference type="NCBI Taxonomy" id="4232"/>
    <lineage>
        <taxon>Eukaryota</taxon>
        <taxon>Viridiplantae</taxon>
        <taxon>Streptophyta</taxon>
        <taxon>Embryophyta</taxon>
        <taxon>Tracheophyta</taxon>
        <taxon>Spermatophyta</taxon>
        <taxon>Magnoliopsida</taxon>
        <taxon>eudicotyledons</taxon>
        <taxon>Gunneridae</taxon>
        <taxon>Pentapetalae</taxon>
        <taxon>asterids</taxon>
        <taxon>campanulids</taxon>
        <taxon>Asterales</taxon>
        <taxon>Asteraceae</taxon>
        <taxon>Asteroideae</taxon>
        <taxon>Heliantheae alliance</taxon>
        <taxon>Heliantheae</taxon>
        <taxon>Helianthus</taxon>
    </lineage>
</organism>
<dbReference type="Proteomes" id="UP000215914">
    <property type="component" value="Chromosome 13"/>
</dbReference>
<evidence type="ECO:0000256" key="2">
    <source>
        <dbReference type="ARBA" id="ARBA00022723"/>
    </source>
</evidence>
<evidence type="ECO:0000256" key="3">
    <source>
        <dbReference type="ARBA" id="ARBA00023002"/>
    </source>
</evidence>
<proteinExistence type="inferred from homology"/>
<feature type="domain" description="Fe2OG dioxygenase" evidence="7">
    <location>
        <begin position="160"/>
        <end position="261"/>
    </location>
</feature>
<evidence type="ECO:0000256" key="6">
    <source>
        <dbReference type="RuleBase" id="RU003682"/>
    </source>
</evidence>
<dbReference type="Gene3D" id="2.60.120.330">
    <property type="entry name" value="B-lactam Antibiotic, Isopenicillin N Synthase, Chain"/>
    <property type="match status" value="1"/>
</dbReference>
<sequence length="311" mass="35972">MNSLTQSKIPVLNIEGLKPGTESWIMACHKVRHTLEEYGCFMVVSDELSQDFMKEVYANMKALFDLPLETKMKNTSAKAFHGYVGATHTRPLYESMGIQQPTSLDEVVSFANLMWPSGNDQFSKTIHSYANLVVKLENQVRKMVFESYGLEKYYESFNESVTYVLKPNKYRPPKSNEVNVGAKMHTDKNLFSILSQNQMNGLEVQIKDDEWMAVEFPPSSFFLMATDVFMAWSNGRIKALRHRVVMNGQEDRYSIALFSFKKGIVEIPEELVDEDHPPRFKSFDNYKFIEFYVKNPPPYHDERVIELFCGN</sequence>
<dbReference type="InterPro" id="IPR027443">
    <property type="entry name" value="IPNS-like_sf"/>
</dbReference>
<evidence type="ECO:0000256" key="4">
    <source>
        <dbReference type="ARBA" id="ARBA00023004"/>
    </source>
</evidence>
<evidence type="ECO:0000313" key="9">
    <source>
        <dbReference type="Proteomes" id="UP000215914"/>
    </source>
</evidence>
<dbReference type="Pfam" id="PF03171">
    <property type="entry name" value="2OG-FeII_Oxy"/>
    <property type="match status" value="1"/>
</dbReference>
<dbReference type="InterPro" id="IPR044861">
    <property type="entry name" value="IPNS-like_FE2OG_OXY"/>
</dbReference>
<gene>
    <name evidence="8" type="ORF">HannXRQ_Chr13g0421931</name>
</gene>
<dbReference type="GO" id="GO:0046872">
    <property type="term" value="F:metal ion binding"/>
    <property type="evidence" value="ECO:0007669"/>
    <property type="project" value="UniProtKB-KW"/>
</dbReference>
<keyword evidence="3 6" id="KW-0560">Oxidoreductase</keyword>
<evidence type="ECO:0000256" key="1">
    <source>
        <dbReference type="ARBA" id="ARBA00008056"/>
    </source>
</evidence>
<dbReference type="GO" id="GO:0016706">
    <property type="term" value="F:2-oxoglutarate-dependent dioxygenase activity"/>
    <property type="evidence" value="ECO:0000318"/>
    <property type="project" value="GO_Central"/>
</dbReference>
<protein>
    <submittedName>
        <fullName evidence="8">Putative oxoglutarate/iron-dependent dioxygenase</fullName>
    </submittedName>
</protein>
<dbReference type="InterPro" id="IPR026992">
    <property type="entry name" value="DIOX_N"/>
</dbReference>
<dbReference type="EMBL" id="CM007902">
    <property type="protein sequence ID" value="OTG03242.1"/>
    <property type="molecule type" value="Genomic_DNA"/>
</dbReference>
<dbReference type="PANTHER" id="PTHR47990">
    <property type="entry name" value="2-OXOGLUTARATE (2OG) AND FE(II)-DEPENDENT OXYGENASE SUPERFAMILY PROTEIN-RELATED"/>
    <property type="match status" value="1"/>
</dbReference>
<accession>A0A251SXR1</accession>
<comment type="function">
    <text evidence="5">Probable 2-oxoglutarate-dependent dioxygenase that may be involved in glucosinolates biosynthesis. May play a role in the production of aliphatic glucosinolates.</text>
</comment>
<name>A0A251SXR1_HELAN</name>
<keyword evidence="2 6" id="KW-0479">Metal-binding</keyword>
<dbReference type="SUPFAM" id="SSF51197">
    <property type="entry name" value="Clavaminate synthase-like"/>
    <property type="match status" value="1"/>
</dbReference>
<evidence type="ECO:0000313" key="8">
    <source>
        <dbReference type="EMBL" id="OTG03242.1"/>
    </source>
</evidence>
<dbReference type="InterPro" id="IPR005123">
    <property type="entry name" value="Oxoglu/Fe-dep_dioxygenase_dom"/>
</dbReference>
<dbReference type="STRING" id="4232.A0A251SXR1"/>
<dbReference type="OMA" id="EWIPIDV"/>
<dbReference type="InParanoid" id="A0A251SXR1"/>
<comment type="similarity">
    <text evidence="1 6">Belongs to the iron/ascorbate-dependent oxidoreductase family.</text>
</comment>
<dbReference type="Pfam" id="PF14226">
    <property type="entry name" value="DIOX_N"/>
    <property type="match status" value="1"/>
</dbReference>
<keyword evidence="9" id="KW-1185">Reference proteome</keyword>
<keyword evidence="8" id="KW-0223">Dioxygenase</keyword>
<dbReference type="OrthoDB" id="288590at2759"/>
<dbReference type="InterPro" id="IPR050231">
    <property type="entry name" value="Iron_ascorbate_oxido_reductase"/>
</dbReference>
<reference evidence="9" key="1">
    <citation type="journal article" date="2017" name="Nature">
        <title>The sunflower genome provides insights into oil metabolism, flowering and Asterid evolution.</title>
        <authorList>
            <person name="Badouin H."/>
            <person name="Gouzy J."/>
            <person name="Grassa C.J."/>
            <person name="Murat F."/>
            <person name="Staton S.E."/>
            <person name="Cottret L."/>
            <person name="Lelandais-Briere C."/>
            <person name="Owens G.L."/>
            <person name="Carrere S."/>
            <person name="Mayjonade B."/>
            <person name="Legrand L."/>
            <person name="Gill N."/>
            <person name="Kane N.C."/>
            <person name="Bowers J.E."/>
            <person name="Hubner S."/>
            <person name="Bellec A."/>
            <person name="Berard A."/>
            <person name="Berges H."/>
            <person name="Blanchet N."/>
            <person name="Boniface M.C."/>
            <person name="Brunel D."/>
            <person name="Catrice O."/>
            <person name="Chaidir N."/>
            <person name="Claudel C."/>
            <person name="Donnadieu C."/>
            <person name="Faraut T."/>
            <person name="Fievet G."/>
            <person name="Helmstetter N."/>
            <person name="King M."/>
            <person name="Knapp S.J."/>
            <person name="Lai Z."/>
            <person name="Le Paslier M.C."/>
            <person name="Lippi Y."/>
            <person name="Lorenzon L."/>
            <person name="Mandel J.R."/>
            <person name="Marage G."/>
            <person name="Marchand G."/>
            <person name="Marquand E."/>
            <person name="Bret-Mestries E."/>
            <person name="Morien E."/>
            <person name="Nambeesan S."/>
            <person name="Nguyen T."/>
            <person name="Pegot-Espagnet P."/>
            <person name="Pouilly N."/>
            <person name="Raftis F."/>
            <person name="Sallet E."/>
            <person name="Schiex T."/>
            <person name="Thomas J."/>
            <person name="Vandecasteele C."/>
            <person name="Vares D."/>
            <person name="Vear F."/>
            <person name="Vautrin S."/>
            <person name="Crespi M."/>
            <person name="Mangin B."/>
            <person name="Burke J.M."/>
            <person name="Salse J."/>
            <person name="Munos S."/>
            <person name="Vincourt P."/>
            <person name="Rieseberg L.H."/>
            <person name="Langlade N.B."/>
        </authorList>
    </citation>
    <scope>NUCLEOTIDE SEQUENCE [LARGE SCALE GENOMIC DNA]</scope>
    <source>
        <strain evidence="9">cv. SF193</strain>
    </source>
</reference>
<dbReference type="FunFam" id="2.60.120.330:FF:000022">
    <property type="entry name" value="Probable 2-oxoglutarate-dependent dioxygenase AOP1.2"/>
    <property type="match status" value="1"/>
</dbReference>
<evidence type="ECO:0000256" key="5">
    <source>
        <dbReference type="ARBA" id="ARBA00057022"/>
    </source>
</evidence>
<evidence type="ECO:0000259" key="7">
    <source>
        <dbReference type="PROSITE" id="PS51471"/>
    </source>
</evidence>
<keyword evidence="4 6" id="KW-0408">Iron</keyword>
<dbReference type="AlphaFoldDB" id="A0A251SXR1"/>